<evidence type="ECO:0000256" key="5">
    <source>
        <dbReference type="ARBA" id="ARBA00022679"/>
    </source>
</evidence>
<evidence type="ECO:0000313" key="14">
    <source>
        <dbReference type="EMBL" id="PVX40436.1"/>
    </source>
</evidence>
<comment type="function">
    <text evidence="7">Converts molybdopterin precursor Z into molybdopterin. This requires the incorporation of two sulfur atoms into precursor Z to generate a dithiolene group. The sulfur is provided by MoaD.</text>
</comment>
<comment type="pathway">
    <text evidence="1">Cofactor biosynthesis; molybdopterin biosynthesis.</text>
</comment>
<evidence type="ECO:0000256" key="7">
    <source>
        <dbReference type="ARBA" id="ARBA00025448"/>
    </source>
</evidence>
<dbReference type="FunFam" id="3.90.1170.40:FF:000001">
    <property type="entry name" value="Molybdopterin synthase catalytic subunit MoaE"/>
    <property type="match status" value="1"/>
</dbReference>
<dbReference type="EMBL" id="QENU01000003">
    <property type="protein sequence ID" value="PVX40436.1"/>
    <property type="molecule type" value="Genomic_DNA"/>
</dbReference>
<dbReference type="InterPro" id="IPR036563">
    <property type="entry name" value="MoaE_sf"/>
</dbReference>
<evidence type="ECO:0000313" key="15">
    <source>
        <dbReference type="Proteomes" id="UP000245909"/>
    </source>
</evidence>
<evidence type="ECO:0000256" key="13">
    <source>
        <dbReference type="ARBA" id="ARBA00049878"/>
    </source>
</evidence>
<comment type="caution">
    <text evidence="14">The sequence shown here is derived from an EMBL/GenBank/DDBJ whole genome shotgun (WGS) entry which is preliminary data.</text>
</comment>
<organism evidence="14 15">
    <name type="scientific">Alitibacter langaaensis DSM 22999</name>
    <dbReference type="NCBI Taxonomy" id="1122935"/>
    <lineage>
        <taxon>Bacteria</taxon>
        <taxon>Pseudomonadati</taxon>
        <taxon>Pseudomonadota</taxon>
        <taxon>Gammaproteobacteria</taxon>
        <taxon>Pasteurellales</taxon>
        <taxon>Pasteurellaceae</taxon>
        <taxon>Alitibacter</taxon>
    </lineage>
</organism>
<dbReference type="NCBIfam" id="NF007959">
    <property type="entry name" value="PRK10678.1"/>
    <property type="match status" value="1"/>
</dbReference>
<evidence type="ECO:0000256" key="8">
    <source>
        <dbReference type="ARBA" id="ARBA00026066"/>
    </source>
</evidence>
<evidence type="ECO:0000256" key="9">
    <source>
        <dbReference type="ARBA" id="ARBA00029745"/>
    </source>
</evidence>
<dbReference type="CDD" id="cd00756">
    <property type="entry name" value="MoaE"/>
    <property type="match status" value="1"/>
</dbReference>
<evidence type="ECO:0000256" key="12">
    <source>
        <dbReference type="ARBA" id="ARBA00032474"/>
    </source>
</evidence>
<keyword evidence="6" id="KW-0501">Molybdenum cofactor biosynthesis</keyword>
<dbReference type="InterPro" id="IPR003448">
    <property type="entry name" value="Mopterin_biosynth_MoaE"/>
</dbReference>
<reference evidence="14 15" key="1">
    <citation type="submission" date="2018-05" db="EMBL/GenBank/DDBJ databases">
        <title>Genomic Encyclopedia of Type Strains, Phase IV (KMG-IV): sequencing the most valuable type-strain genomes for metagenomic binning, comparative biology and taxonomic classification.</title>
        <authorList>
            <person name="Goeker M."/>
        </authorList>
    </citation>
    <scope>NUCLEOTIDE SEQUENCE [LARGE SCALE GENOMIC DNA]</scope>
    <source>
        <strain evidence="14 15">DSM 22999</strain>
    </source>
</reference>
<evidence type="ECO:0000256" key="6">
    <source>
        <dbReference type="ARBA" id="ARBA00023150"/>
    </source>
</evidence>
<dbReference type="Gene3D" id="3.90.1170.40">
    <property type="entry name" value="Molybdopterin biosynthesis MoaE subunit"/>
    <property type="match status" value="1"/>
</dbReference>
<dbReference type="GO" id="GO:0030366">
    <property type="term" value="F:molybdopterin synthase activity"/>
    <property type="evidence" value="ECO:0007669"/>
    <property type="project" value="UniProtKB-EC"/>
</dbReference>
<dbReference type="PANTHER" id="PTHR23404">
    <property type="entry name" value="MOLYBDOPTERIN SYNTHASE RELATED"/>
    <property type="match status" value="1"/>
</dbReference>
<dbReference type="AlphaFoldDB" id="A0A2U0T9Y9"/>
<name>A0A2U0T9Y9_9PAST</name>
<keyword evidence="15" id="KW-1185">Reference proteome</keyword>
<dbReference type="EC" id="2.8.1.12" evidence="3"/>
<comment type="similarity">
    <text evidence="2">Belongs to the MoaE family.</text>
</comment>
<accession>A0A2U0T9Y9</accession>
<dbReference type="OrthoDB" id="9803224at2"/>
<dbReference type="Proteomes" id="UP000245909">
    <property type="component" value="Unassembled WGS sequence"/>
</dbReference>
<comment type="catalytic activity">
    <reaction evidence="13">
        <text>2 [molybdopterin-synthase sulfur-carrier protein]-C-terminal-Gly-aminoethanethioate + cyclic pyranopterin phosphate + H2O = molybdopterin + 2 [molybdopterin-synthase sulfur-carrier protein]-C-terminal Gly-Gly + 2 H(+)</text>
        <dbReference type="Rhea" id="RHEA:26333"/>
        <dbReference type="Rhea" id="RHEA-COMP:12202"/>
        <dbReference type="Rhea" id="RHEA-COMP:19907"/>
        <dbReference type="ChEBI" id="CHEBI:15377"/>
        <dbReference type="ChEBI" id="CHEBI:15378"/>
        <dbReference type="ChEBI" id="CHEBI:58698"/>
        <dbReference type="ChEBI" id="CHEBI:59648"/>
        <dbReference type="ChEBI" id="CHEBI:90778"/>
        <dbReference type="ChEBI" id="CHEBI:232372"/>
        <dbReference type="EC" id="2.8.1.12"/>
    </reaction>
</comment>
<keyword evidence="5" id="KW-0808">Transferase</keyword>
<dbReference type="UniPathway" id="UPA00344"/>
<evidence type="ECO:0000256" key="3">
    <source>
        <dbReference type="ARBA" id="ARBA00011950"/>
    </source>
</evidence>
<dbReference type="RefSeq" id="WP_116631317.1">
    <property type="nucleotide sequence ID" value="NZ_QENU01000003.1"/>
</dbReference>
<comment type="subunit">
    <text evidence="8">Heterotetramer of 2 MoaD subunits and 2 MoaE subunits. Also stable as homodimer. The enzyme changes between these two forms during catalysis.</text>
</comment>
<dbReference type="GO" id="GO:0006777">
    <property type="term" value="P:Mo-molybdopterin cofactor biosynthetic process"/>
    <property type="evidence" value="ECO:0007669"/>
    <property type="project" value="UniProtKB-KW"/>
</dbReference>
<dbReference type="SUPFAM" id="SSF54690">
    <property type="entry name" value="Molybdopterin synthase subunit MoaE"/>
    <property type="match status" value="1"/>
</dbReference>
<evidence type="ECO:0000256" key="2">
    <source>
        <dbReference type="ARBA" id="ARBA00005426"/>
    </source>
</evidence>
<evidence type="ECO:0000256" key="1">
    <source>
        <dbReference type="ARBA" id="ARBA00005046"/>
    </source>
</evidence>
<protein>
    <recommendedName>
        <fullName evidence="4">Molybdopterin synthase catalytic subunit</fullName>
        <ecNumber evidence="3">2.8.1.12</ecNumber>
    </recommendedName>
    <alternativeName>
        <fullName evidence="11">MPT synthase subunit 2</fullName>
    </alternativeName>
    <alternativeName>
        <fullName evidence="9">Molybdenum cofactor biosynthesis protein E</fullName>
    </alternativeName>
    <alternativeName>
        <fullName evidence="10">Molybdopterin-converting factor large subunit</fullName>
    </alternativeName>
    <alternativeName>
        <fullName evidence="12">Molybdopterin-converting factor subunit 2</fullName>
    </alternativeName>
</protein>
<evidence type="ECO:0000256" key="4">
    <source>
        <dbReference type="ARBA" id="ARBA00013858"/>
    </source>
</evidence>
<gene>
    <name evidence="14" type="ORF">C8D76_1031</name>
</gene>
<dbReference type="Pfam" id="PF02391">
    <property type="entry name" value="MoaE"/>
    <property type="match status" value="1"/>
</dbReference>
<evidence type="ECO:0000256" key="11">
    <source>
        <dbReference type="ARBA" id="ARBA00030781"/>
    </source>
</evidence>
<sequence length="151" mass="17478">MTEIRIAVQENEFDQNAEYRWLSAKHSVGATTIFVGKVREMNLGDEVSSLYLEHYPAMTEKALREIVDEAKQRWDIQRVSVIHRVGLLQTGDEIVLVGVSSAHRGDAYAANEFIMDYLKTRAPFWKKEQTQQGERWIESRDSDHHAAQKWS</sequence>
<proteinExistence type="inferred from homology"/>
<evidence type="ECO:0000256" key="10">
    <source>
        <dbReference type="ARBA" id="ARBA00030407"/>
    </source>
</evidence>